<keyword evidence="1" id="KW-0540">Nuclease</keyword>
<dbReference type="Gene3D" id="3.30.420.10">
    <property type="entry name" value="Ribonuclease H-like superfamily/Ribonuclease H"/>
    <property type="match status" value="1"/>
</dbReference>
<feature type="domain" description="Exonuclease" evidence="4">
    <location>
        <begin position="6"/>
        <end position="171"/>
    </location>
</feature>
<evidence type="ECO:0000256" key="2">
    <source>
        <dbReference type="ARBA" id="ARBA00022801"/>
    </source>
</evidence>
<dbReference type="GO" id="GO:0003677">
    <property type="term" value="F:DNA binding"/>
    <property type="evidence" value="ECO:0007669"/>
    <property type="project" value="InterPro"/>
</dbReference>
<dbReference type="Pfam" id="PF00929">
    <property type="entry name" value="RNase_T"/>
    <property type="match status" value="1"/>
</dbReference>
<protein>
    <submittedName>
        <fullName evidence="5">Exonuclease domain-containing protein</fullName>
    </submittedName>
</protein>
<dbReference type="InterPro" id="IPR012337">
    <property type="entry name" value="RNaseH-like_sf"/>
</dbReference>
<dbReference type="AlphaFoldDB" id="A0AAJ1S8S7"/>
<evidence type="ECO:0000313" key="5">
    <source>
        <dbReference type="EMBL" id="MDP7739305.1"/>
    </source>
</evidence>
<keyword evidence="2" id="KW-0378">Hydrolase</keyword>
<dbReference type="InterPro" id="IPR036397">
    <property type="entry name" value="RNaseH_sf"/>
</dbReference>
<proteinExistence type="predicted"/>
<dbReference type="GO" id="GO:0006260">
    <property type="term" value="P:DNA replication"/>
    <property type="evidence" value="ECO:0007669"/>
    <property type="project" value="InterPro"/>
</dbReference>
<evidence type="ECO:0000313" key="6">
    <source>
        <dbReference type="Proteomes" id="UP001229081"/>
    </source>
</evidence>
<dbReference type="PANTHER" id="PTHR30231">
    <property type="entry name" value="DNA POLYMERASE III SUBUNIT EPSILON"/>
    <property type="match status" value="1"/>
</dbReference>
<dbReference type="Proteomes" id="UP001229081">
    <property type="component" value="Unassembled WGS sequence"/>
</dbReference>
<dbReference type="GO" id="GO:0003887">
    <property type="term" value="F:DNA-directed DNA polymerase activity"/>
    <property type="evidence" value="ECO:0007669"/>
    <property type="project" value="InterPro"/>
</dbReference>
<dbReference type="SMART" id="SM00479">
    <property type="entry name" value="EXOIII"/>
    <property type="match status" value="1"/>
</dbReference>
<reference evidence="5" key="1">
    <citation type="submission" date="2023-06" db="EMBL/GenBank/DDBJ databases">
        <title>Identification of two novel mycobacterium reveal diversities and complexities of Mycobacterium gordonae clade.</title>
        <authorList>
            <person name="Matsumoto Y."/>
            <person name="Nakamura S."/>
            <person name="Motooka D."/>
            <person name="Fukushima K."/>
        </authorList>
    </citation>
    <scope>NUCLEOTIDE SEQUENCE</scope>
    <source>
        <strain evidence="5">TY812</strain>
    </source>
</reference>
<evidence type="ECO:0000259" key="4">
    <source>
        <dbReference type="SMART" id="SM00479"/>
    </source>
</evidence>
<accession>A0AAJ1S8S7</accession>
<dbReference type="CDD" id="cd06127">
    <property type="entry name" value="DEDDh"/>
    <property type="match status" value="1"/>
</dbReference>
<evidence type="ECO:0000256" key="1">
    <source>
        <dbReference type="ARBA" id="ARBA00022722"/>
    </source>
</evidence>
<dbReference type="GO" id="GO:0005829">
    <property type="term" value="C:cytosol"/>
    <property type="evidence" value="ECO:0007669"/>
    <property type="project" value="TreeGrafter"/>
</dbReference>
<dbReference type="PANTHER" id="PTHR30231:SF4">
    <property type="entry name" value="PROTEIN NEN2"/>
    <property type="match status" value="1"/>
</dbReference>
<dbReference type="GO" id="GO:0008408">
    <property type="term" value="F:3'-5' exonuclease activity"/>
    <property type="evidence" value="ECO:0007669"/>
    <property type="project" value="TreeGrafter"/>
</dbReference>
<dbReference type="RefSeq" id="WP_133437186.1">
    <property type="nucleotide sequence ID" value="NZ_JAUFSA010000004.1"/>
</dbReference>
<comment type="caution">
    <text evidence="5">The sequence shown here is derived from an EMBL/GenBank/DDBJ whole genome shotgun (WGS) entry which is preliminary data.</text>
</comment>
<organism evidence="5 6">
    <name type="scientific">Mycobacterium paragordonae</name>
    <dbReference type="NCBI Taxonomy" id="1389713"/>
    <lineage>
        <taxon>Bacteria</taxon>
        <taxon>Bacillati</taxon>
        <taxon>Actinomycetota</taxon>
        <taxon>Actinomycetes</taxon>
        <taxon>Mycobacteriales</taxon>
        <taxon>Mycobacteriaceae</taxon>
        <taxon>Mycobacterium</taxon>
    </lineage>
</organism>
<sequence>MDTASDYVVVDVETSGTNPATDRVLSIAALTVSHNGTVGRTLHSLLDAGVDPGPTNIHGLTAAMLTGQQRFRDIAPTLARLLRGRILVAHNVAFDYAFLAAEARRSNTTLPVTSVLCTVELSKLLHLELDSLRLASLAHHWDVPQTKPHDALDDARVLASILAYSLARAMALNIRLPLRSPSTLQLPTFSDFTTRAA</sequence>
<evidence type="ECO:0000256" key="3">
    <source>
        <dbReference type="ARBA" id="ARBA00022839"/>
    </source>
</evidence>
<dbReference type="InterPro" id="IPR013520">
    <property type="entry name" value="Ribonucl_H"/>
</dbReference>
<keyword evidence="3 5" id="KW-0269">Exonuclease</keyword>
<dbReference type="InterPro" id="IPR006054">
    <property type="entry name" value="DnaQ"/>
</dbReference>
<name>A0AAJ1S8S7_9MYCO</name>
<dbReference type="NCBIfam" id="TIGR00573">
    <property type="entry name" value="dnaq"/>
    <property type="match status" value="1"/>
</dbReference>
<dbReference type="FunFam" id="3.30.420.10:FF:000045">
    <property type="entry name" value="3'-5' exonuclease DinG"/>
    <property type="match status" value="1"/>
</dbReference>
<gene>
    <name evidence="5" type="ORF">QXL92_31725</name>
</gene>
<dbReference type="SUPFAM" id="SSF53098">
    <property type="entry name" value="Ribonuclease H-like"/>
    <property type="match status" value="1"/>
</dbReference>
<dbReference type="EMBL" id="JAUFSA010000004">
    <property type="protein sequence ID" value="MDP7739305.1"/>
    <property type="molecule type" value="Genomic_DNA"/>
</dbReference>